<dbReference type="CDD" id="cd10936">
    <property type="entry name" value="CE4_DAC2"/>
    <property type="match status" value="1"/>
</dbReference>
<protein>
    <recommendedName>
        <fullName evidence="4">Divergent polysaccharide deacetylase family protein</fullName>
    </recommendedName>
</protein>
<dbReference type="KEGG" id="ceh:CEW89_06840"/>
<evidence type="ECO:0000256" key="1">
    <source>
        <dbReference type="SAM" id="MobiDB-lite"/>
    </source>
</evidence>
<organism evidence="2 3">
    <name type="scientific">Celeribacter ethanolicus</name>
    <dbReference type="NCBI Taxonomy" id="1758178"/>
    <lineage>
        <taxon>Bacteria</taxon>
        <taxon>Pseudomonadati</taxon>
        <taxon>Pseudomonadota</taxon>
        <taxon>Alphaproteobacteria</taxon>
        <taxon>Rhodobacterales</taxon>
        <taxon>Roseobacteraceae</taxon>
        <taxon>Celeribacter</taxon>
    </lineage>
</organism>
<sequence>MGRGVLTGVIWGAIVGFGILTLANEIAAPVNLTPVPAPAVTENLPDAPEAGAERATERSTEVTPDAPAADPHRAEAQPEMQAPEGTELRPEVSEQAAEAPAITVPEALETPEAGEMGAVVSTPSDPVLTPPQAMAPEASAPEALPSAEEALPEAAPLPEGTDVAPEAPETPEVGTETATPEIMLDGVDMEPAPNAALEEGPATAVMPGHQAGSFTDRADSRVSSRLPSISGSSTSQAEASAPVVIADDLPALLAYSANYTATPPGPVMSVILMDIGELGPEDKTLANLPFPVSFAVDALARQAGERAMAYRDKGLEVMAMIGLPEGATPQDAAVTLSQAAELVPVSIGFLDVPSGTFQTSRQVAAQVVATAQDSGRGLVTFPRGLNAMEQEAQRAKAPAALVFRDLDGQGQDVAAIKRFLDQAAFQAGTGKTVVLLGRSRQETLQALAEWSLGNRAATVTMVPLSYLLSRTPL</sequence>
<accession>A0A291GA74</accession>
<reference evidence="2 3" key="1">
    <citation type="submission" date="2017-06" db="EMBL/GenBank/DDBJ databases">
        <title>Celeribacter sp. TSPH2 complete genome sequence.</title>
        <authorList>
            <person name="Woo J.-H."/>
            <person name="Kim H.-S."/>
        </authorList>
    </citation>
    <scope>NUCLEOTIDE SEQUENCE [LARGE SCALE GENOMIC DNA]</scope>
    <source>
        <strain evidence="2 3">TSPH2</strain>
    </source>
</reference>
<feature type="region of interest" description="Disordered" evidence="1">
    <location>
        <begin position="41"/>
        <end position="99"/>
    </location>
</feature>
<dbReference type="OrthoDB" id="7658418at2"/>
<feature type="compositionally biased region" description="Polar residues" evidence="1">
    <location>
        <begin position="223"/>
        <end position="235"/>
    </location>
</feature>
<evidence type="ECO:0008006" key="4">
    <source>
        <dbReference type="Google" id="ProtNLM"/>
    </source>
</evidence>
<keyword evidence="3" id="KW-1185">Reference proteome</keyword>
<dbReference type="Pfam" id="PF04748">
    <property type="entry name" value="Polysacc_deac_2"/>
    <property type="match status" value="1"/>
</dbReference>
<feature type="region of interest" description="Disordered" evidence="1">
    <location>
        <begin position="117"/>
        <end position="179"/>
    </location>
</feature>
<dbReference type="InterPro" id="IPR011330">
    <property type="entry name" value="Glyco_hydro/deAcase_b/a-brl"/>
</dbReference>
<name>A0A291GA74_9RHOB</name>
<dbReference type="RefSeq" id="WP_096805391.1">
    <property type="nucleotide sequence ID" value="NZ_CP022196.1"/>
</dbReference>
<dbReference type="AlphaFoldDB" id="A0A291GA74"/>
<dbReference type="SUPFAM" id="SSF88713">
    <property type="entry name" value="Glycoside hydrolase/deacetylase"/>
    <property type="match status" value="1"/>
</dbReference>
<feature type="region of interest" description="Disordered" evidence="1">
    <location>
        <begin position="205"/>
        <end position="235"/>
    </location>
</feature>
<feature type="compositionally biased region" description="Low complexity" evidence="1">
    <location>
        <begin position="135"/>
        <end position="159"/>
    </location>
</feature>
<feature type="compositionally biased region" description="Basic and acidic residues" evidence="1">
    <location>
        <begin position="51"/>
        <end position="60"/>
    </location>
</feature>
<dbReference type="InterPro" id="IPR006837">
    <property type="entry name" value="Divergent_DAC"/>
</dbReference>
<dbReference type="Gene3D" id="3.20.20.370">
    <property type="entry name" value="Glycoside hydrolase/deacetylase"/>
    <property type="match status" value="1"/>
</dbReference>
<gene>
    <name evidence="2" type="ORF">CEW89_06840</name>
</gene>
<dbReference type="STRING" id="1758178.GCA_001550095_00017"/>
<evidence type="ECO:0000313" key="2">
    <source>
        <dbReference type="EMBL" id="ATG47309.1"/>
    </source>
</evidence>
<dbReference type="EMBL" id="CP022196">
    <property type="protein sequence ID" value="ATG47309.1"/>
    <property type="molecule type" value="Genomic_DNA"/>
</dbReference>
<dbReference type="GO" id="GO:0005975">
    <property type="term" value="P:carbohydrate metabolic process"/>
    <property type="evidence" value="ECO:0007669"/>
    <property type="project" value="InterPro"/>
</dbReference>
<evidence type="ECO:0000313" key="3">
    <source>
        <dbReference type="Proteomes" id="UP000217935"/>
    </source>
</evidence>
<proteinExistence type="predicted"/>
<dbReference type="Proteomes" id="UP000217935">
    <property type="component" value="Chromosome"/>
</dbReference>